<gene>
    <name evidence="4" type="ORF">A5892_01875</name>
</gene>
<evidence type="ECO:0000313" key="4">
    <source>
        <dbReference type="EMBL" id="ANF56362.1"/>
    </source>
</evidence>
<dbReference type="Proteomes" id="UP000077875">
    <property type="component" value="Chromosome"/>
</dbReference>
<name>A0A172YB74_9GAMM</name>
<evidence type="ECO:0000313" key="5">
    <source>
        <dbReference type="Proteomes" id="UP000077875"/>
    </source>
</evidence>
<feature type="signal peptide" evidence="3">
    <location>
        <begin position="1"/>
        <end position="18"/>
    </location>
</feature>
<dbReference type="PRINTS" id="PR01805">
    <property type="entry name" value="VACJLIPOPROT"/>
</dbReference>
<dbReference type="GO" id="GO:0120010">
    <property type="term" value="P:intermembrane phospholipid transfer"/>
    <property type="evidence" value="ECO:0007669"/>
    <property type="project" value="TreeGrafter"/>
</dbReference>
<evidence type="ECO:0000256" key="2">
    <source>
        <dbReference type="ARBA" id="ARBA00022729"/>
    </source>
</evidence>
<comment type="similarity">
    <text evidence="1">Belongs to the MlaA family.</text>
</comment>
<dbReference type="EMBL" id="CP015243">
    <property type="protein sequence ID" value="ANF56362.1"/>
    <property type="molecule type" value="Genomic_DNA"/>
</dbReference>
<accession>A0A172YB74</accession>
<proteinExistence type="inferred from homology"/>
<evidence type="ECO:0000256" key="3">
    <source>
        <dbReference type="SAM" id="SignalP"/>
    </source>
</evidence>
<dbReference type="PANTHER" id="PTHR30035:SF3">
    <property type="entry name" value="INTERMEMBRANE PHOSPHOLIPID TRANSPORT SYSTEM LIPOPROTEIN MLAA"/>
    <property type="match status" value="1"/>
</dbReference>
<dbReference type="PROSITE" id="PS51257">
    <property type="entry name" value="PROKAR_LIPOPROTEIN"/>
    <property type="match status" value="1"/>
</dbReference>
<dbReference type="AlphaFoldDB" id="A0A172YB74"/>
<dbReference type="PANTHER" id="PTHR30035">
    <property type="entry name" value="LIPOPROTEIN VACJ-RELATED"/>
    <property type="match status" value="1"/>
</dbReference>
<organism evidence="4 5">
    <name type="scientific">Halotalea alkalilenta</name>
    <dbReference type="NCBI Taxonomy" id="376489"/>
    <lineage>
        <taxon>Bacteria</taxon>
        <taxon>Pseudomonadati</taxon>
        <taxon>Pseudomonadota</taxon>
        <taxon>Gammaproteobacteria</taxon>
        <taxon>Oceanospirillales</taxon>
        <taxon>Halomonadaceae</taxon>
        <taxon>Halotalea</taxon>
    </lineage>
</organism>
<evidence type="ECO:0000256" key="1">
    <source>
        <dbReference type="ARBA" id="ARBA00010634"/>
    </source>
</evidence>
<dbReference type="InterPro" id="IPR007428">
    <property type="entry name" value="MlaA"/>
</dbReference>
<dbReference type="Pfam" id="PF04333">
    <property type="entry name" value="MlaA"/>
    <property type="match status" value="1"/>
</dbReference>
<evidence type="ECO:0008006" key="6">
    <source>
        <dbReference type="Google" id="ProtNLM"/>
    </source>
</evidence>
<sequence length="258" mass="28149">MKAIQTLVLAAIVLGTSACTSSAVKQPAPTSANPPKTVIQTEQDANALNATPAVQDPWEGFNRKMHSFNNVLDRFVLRPVAVGYDTITPDPVQSGVSRFFGNLRLPATAVNQALQGRPGQAGASLGRFVVNSTAGIAGVFDPAEHIGMPKRDDEDFGQTLATWGWRDSRYLVMPLLGPRTVRDTVSIAVDSPMSPISQIDKSGVADKLTIMQMVDGRAQMLPMDQVRKDALDDYVFVRDTWAQRRKGQIEQDLRSNRD</sequence>
<dbReference type="KEGG" id="haa:A5892_01875"/>
<feature type="chain" id="PRO_5008004545" description="ABC transporter" evidence="3">
    <location>
        <begin position="19"/>
        <end position="258"/>
    </location>
</feature>
<dbReference type="STRING" id="376489.A5892_01875"/>
<dbReference type="GO" id="GO:0016020">
    <property type="term" value="C:membrane"/>
    <property type="evidence" value="ECO:0007669"/>
    <property type="project" value="InterPro"/>
</dbReference>
<reference evidence="4 5" key="1">
    <citation type="submission" date="2016-04" db="EMBL/GenBank/DDBJ databases">
        <title>Complete Genome Sequence of Halotalea alkalilenta IHB B 13600.</title>
        <authorList>
            <person name="Swarnkar M.K."/>
            <person name="Sharma A."/>
            <person name="Kaushal K."/>
            <person name="Soni R."/>
            <person name="Rana S."/>
            <person name="Singh A.K."/>
            <person name="Gulati A."/>
        </authorList>
    </citation>
    <scope>NUCLEOTIDE SEQUENCE [LARGE SCALE GENOMIC DNA]</scope>
    <source>
        <strain evidence="4 5">IHB B 13600</strain>
    </source>
</reference>
<dbReference type="RefSeq" id="WP_064121347.1">
    <property type="nucleotide sequence ID" value="NZ_CP015243.1"/>
</dbReference>
<keyword evidence="2 3" id="KW-0732">Signal</keyword>
<keyword evidence="5" id="KW-1185">Reference proteome</keyword>
<protein>
    <recommendedName>
        <fullName evidence="6">ABC transporter</fullName>
    </recommendedName>
</protein>